<dbReference type="CDD" id="cd09272">
    <property type="entry name" value="RNase_HI_RT_Ty1"/>
    <property type="match status" value="1"/>
</dbReference>
<reference evidence="7" key="2">
    <citation type="submission" date="2019-01" db="UniProtKB">
        <authorList>
            <consortium name="EnsemblPlants"/>
        </authorList>
    </citation>
    <scope>IDENTIFICATION</scope>
    <source>
        <strain evidence="7">cv. Heinz 1706</strain>
    </source>
</reference>
<evidence type="ECO:0000256" key="1">
    <source>
        <dbReference type="ARBA" id="ARBA00008056"/>
    </source>
</evidence>
<dbReference type="Proteomes" id="UP000004994">
    <property type="component" value="Chromosome 2"/>
</dbReference>
<dbReference type="GO" id="GO:0002238">
    <property type="term" value="P:response to molecule of fungal origin"/>
    <property type="evidence" value="ECO:0007669"/>
    <property type="project" value="UniProtKB-ARBA"/>
</dbReference>
<protein>
    <recommendedName>
        <fullName evidence="6">Fe2OG dioxygenase domain-containing protein</fullName>
    </recommendedName>
</protein>
<dbReference type="GO" id="GO:0046872">
    <property type="term" value="F:metal ion binding"/>
    <property type="evidence" value="ECO:0007669"/>
    <property type="project" value="UniProtKB-KW"/>
</dbReference>
<dbReference type="InParanoid" id="A0A3Q7F2D7"/>
<dbReference type="AlphaFoldDB" id="A0A3Q7F2D7"/>
<dbReference type="InterPro" id="IPR044861">
    <property type="entry name" value="IPNS-like_FE2OG_OXY"/>
</dbReference>
<dbReference type="EnsemblPlants" id="Solyc02g071360.3.1">
    <property type="protein sequence ID" value="Solyc02g071360.3.1"/>
    <property type="gene ID" value="Solyc02g071360.3"/>
</dbReference>
<evidence type="ECO:0000256" key="5">
    <source>
        <dbReference type="ARBA" id="ARBA00023004"/>
    </source>
</evidence>
<dbReference type="PANTHER" id="PTHR47991">
    <property type="entry name" value="OXOGLUTARATE/IRON-DEPENDENT DIOXYGENASE"/>
    <property type="match status" value="1"/>
</dbReference>
<dbReference type="PaxDb" id="4081-Solyc02g071360.2.1"/>
<evidence type="ECO:0000256" key="3">
    <source>
        <dbReference type="ARBA" id="ARBA00022896"/>
    </source>
</evidence>
<dbReference type="GO" id="GO:0016706">
    <property type="term" value="F:2-oxoglutarate-dependent dioxygenase activity"/>
    <property type="evidence" value="ECO:0007669"/>
    <property type="project" value="UniProtKB-ARBA"/>
</dbReference>
<sequence>MSHVNLLGNHIPDIAFVVQFLSQYMHCPKRSHMEAALRVVRYIKGTPGMGLMMPAGTTNQLMAYCDSDWGACVETRRSVTGYLVKFGGAVISWKSKKQETELAKKKLVSIPSRYVRDDQDRSIASSIYKEVPVIDMQRLINFNDHDSMNLELNKLHLAAKDWGFFQLINHGVSCSVVEKMKDETQKFFDLPLEEKKKFEKSSGDTDGFGQLFVVSDEQKLDWADLFYLKTSPTYLRKPVFSKLYLSLRETIEEYADEIKKLSMRVLETLGKALGIDEDEVKSVFKEGMQSMRMNYYPPCPQPEKVMGLTPHSDATGLTILLQVNETQGLQIKKDGIWIPIEPLPNAFIVNVGDAFEIFSNGIYKSIEHRSVVSSEKERISVATFQSPRLDGILGPSSSLVTPQNPPKFKKIGVTQFYKGFFTRELDGKSYQVNETQGLQVKKDGIWIPISPLPNAFIVNIGDTFEIFSNGIYKSIEHRSMVSLEKERISVATFQSSRLDVILGPASSLVTSHNPPRFETMGATEFYRGYLNRELLGKSYLGGSLPVPSVQQLTKSSPENVPARYRRDDDQLLLVPPMMKFDHYNIPIINMESLLRGDEIEFNKLDSACREWGFFQVINHGVSGTLVEKVKKDTQDFFNLPLEEKEMLKQVDGDIDGYGQAFVVSEDQKLDWADMFFLTTLPPQFRKKHIFPHLPQPFRGTVELYAVELKKLALKIIDFLAKGLNMDKEYIRELFGEGSQSMRMNYYPPCPQPDKVIGLTPHSDAVGLTILLQLNQMEGLQIKKDGMWIPISPLPDAFIINIGDIMEIVTNGAYRSIEHRAVVNSEKERLSIATFYSTKLDGQIGPAPSIISSENPAKFRNIGAIDYFKGLFARKLDKKSYLDVMRIGGSQNPAS</sequence>
<dbReference type="Gramene" id="Solyc02g071360.3.1">
    <property type="protein sequence ID" value="Solyc02g071360.3.1"/>
    <property type="gene ID" value="Solyc02g071360.3"/>
</dbReference>
<evidence type="ECO:0000259" key="6">
    <source>
        <dbReference type="PROSITE" id="PS51471"/>
    </source>
</evidence>
<dbReference type="Gene3D" id="2.60.120.330">
    <property type="entry name" value="B-lactam Antibiotic, Isopenicillin N Synthase, Chain"/>
    <property type="match status" value="3"/>
</dbReference>
<dbReference type="GO" id="GO:0009805">
    <property type="term" value="P:coumarin biosynthetic process"/>
    <property type="evidence" value="ECO:0007669"/>
    <property type="project" value="UniProtKB-ARBA"/>
</dbReference>
<accession>A0A3Q7F2D7</accession>
<reference evidence="7" key="1">
    <citation type="journal article" date="2012" name="Nature">
        <title>The tomato genome sequence provides insights into fleshy fruit evolution.</title>
        <authorList>
            <consortium name="Tomato Genome Consortium"/>
        </authorList>
    </citation>
    <scope>NUCLEOTIDE SEQUENCE [LARGE SCALE GENOMIC DNA]</scope>
    <source>
        <strain evidence="7">cv. Heinz 1706</strain>
    </source>
</reference>
<dbReference type="GO" id="GO:0031418">
    <property type="term" value="F:L-ascorbic acid binding"/>
    <property type="evidence" value="ECO:0007669"/>
    <property type="project" value="UniProtKB-KW"/>
</dbReference>
<dbReference type="Pfam" id="PF03171">
    <property type="entry name" value="2OG-FeII_Oxy"/>
    <property type="match status" value="3"/>
</dbReference>
<keyword evidence="4" id="KW-0560">Oxidoreductase</keyword>
<feature type="domain" description="Fe2OG dioxygenase" evidence="6">
    <location>
        <begin position="737"/>
        <end position="837"/>
    </location>
</feature>
<keyword evidence="3" id="KW-0847">Vitamin C</keyword>
<feature type="domain" description="Fe2OG dioxygenase" evidence="6">
    <location>
        <begin position="287"/>
        <end position="387"/>
    </location>
</feature>
<dbReference type="FunCoup" id="A0A3Q7F2D7">
    <property type="interactions" value="247"/>
</dbReference>
<evidence type="ECO:0000313" key="7">
    <source>
        <dbReference type="EnsemblPlants" id="Solyc02g071360.3.1"/>
    </source>
</evidence>
<dbReference type="InterPro" id="IPR026992">
    <property type="entry name" value="DIOX_N"/>
</dbReference>
<keyword evidence="2" id="KW-0479">Metal-binding</keyword>
<keyword evidence="5" id="KW-0408">Iron</keyword>
<comment type="similarity">
    <text evidence="1">Belongs to the iron/ascorbate-dependent oxidoreductase family.</text>
</comment>
<name>A0A3Q7F2D7_SOLLC</name>
<organism evidence="7">
    <name type="scientific">Solanum lycopersicum</name>
    <name type="common">Tomato</name>
    <name type="synonym">Lycopersicon esculentum</name>
    <dbReference type="NCBI Taxonomy" id="4081"/>
    <lineage>
        <taxon>Eukaryota</taxon>
        <taxon>Viridiplantae</taxon>
        <taxon>Streptophyta</taxon>
        <taxon>Embryophyta</taxon>
        <taxon>Tracheophyta</taxon>
        <taxon>Spermatophyta</taxon>
        <taxon>Magnoliopsida</taxon>
        <taxon>eudicotyledons</taxon>
        <taxon>Gunneridae</taxon>
        <taxon>Pentapetalae</taxon>
        <taxon>asterids</taxon>
        <taxon>lamiids</taxon>
        <taxon>Solanales</taxon>
        <taxon>Solanaceae</taxon>
        <taxon>Solanoideae</taxon>
        <taxon>Solaneae</taxon>
        <taxon>Solanum</taxon>
        <taxon>Solanum subgen. Lycopersicon</taxon>
    </lineage>
</organism>
<dbReference type="InterPro" id="IPR005123">
    <property type="entry name" value="Oxoglu/Fe-dep_dioxygenase_dom"/>
</dbReference>
<dbReference type="FunFam" id="2.60.120.330:FF:000001">
    <property type="entry name" value="Protein SRG1"/>
    <property type="match status" value="2"/>
</dbReference>
<dbReference type="OMA" id="MEAYGHE"/>
<evidence type="ECO:0000313" key="8">
    <source>
        <dbReference type="Proteomes" id="UP000004994"/>
    </source>
</evidence>
<dbReference type="InterPro" id="IPR027443">
    <property type="entry name" value="IPNS-like_sf"/>
</dbReference>
<keyword evidence="8" id="KW-1185">Reference proteome</keyword>
<evidence type="ECO:0000256" key="2">
    <source>
        <dbReference type="ARBA" id="ARBA00022723"/>
    </source>
</evidence>
<evidence type="ECO:0000256" key="4">
    <source>
        <dbReference type="ARBA" id="ARBA00023002"/>
    </source>
</evidence>
<dbReference type="SUPFAM" id="SSF51197">
    <property type="entry name" value="Clavaminate synthase-like"/>
    <property type="match status" value="3"/>
</dbReference>
<dbReference type="Pfam" id="PF14226">
    <property type="entry name" value="DIOX_N"/>
    <property type="match status" value="2"/>
</dbReference>
<dbReference type="PROSITE" id="PS51471">
    <property type="entry name" value="FE2OG_OXY"/>
    <property type="match status" value="2"/>
</dbReference>
<proteinExistence type="inferred from homology"/>
<dbReference type="InterPro" id="IPR050295">
    <property type="entry name" value="Plant_2OG-oxidoreductases"/>
</dbReference>